<evidence type="ECO:0000313" key="1">
    <source>
        <dbReference type="Ensembl" id="ENSCSRP00000028876.1"/>
    </source>
</evidence>
<reference evidence="1" key="1">
    <citation type="submission" date="2025-08" db="UniProtKB">
        <authorList>
            <consortium name="Ensembl"/>
        </authorList>
    </citation>
    <scope>IDENTIFICATION</scope>
</reference>
<dbReference type="AlphaFoldDB" id="A0A8C3XX10"/>
<protein>
    <submittedName>
        <fullName evidence="1">Uncharacterized protein</fullName>
    </submittedName>
</protein>
<dbReference type="Proteomes" id="UP000694403">
    <property type="component" value="Unplaced"/>
</dbReference>
<organism evidence="1 2">
    <name type="scientific">Chelydra serpentina</name>
    <name type="common">Snapping turtle</name>
    <name type="synonym">Testudo serpentina</name>
    <dbReference type="NCBI Taxonomy" id="8475"/>
    <lineage>
        <taxon>Eukaryota</taxon>
        <taxon>Metazoa</taxon>
        <taxon>Chordata</taxon>
        <taxon>Craniata</taxon>
        <taxon>Vertebrata</taxon>
        <taxon>Euteleostomi</taxon>
        <taxon>Archelosauria</taxon>
        <taxon>Testudinata</taxon>
        <taxon>Testudines</taxon>
        <taxon>Cryptodira</taxon>
        <taxon>Durocryptodira</taxon>
        <taxon>Americhelydia</taxon>
        <taxon>Chelydroidea</taxon>
        <taxon>Chelydridae</taxon>
        <taxon>Chelydra</taxon>
    </lineage>
</organism>
<sequence>SVPRVTRCPDFIGTVITLSLLVYPVLKSLGLQLHSAVTGSYLSGTHSIAFINCLSPNSQGSSWLKQPQLNSFETMQITKPGSSA</sequence>
<dbReference type="Ensembl" id="ENSCSRT00000030042.1">
    <property type="protein sequence ID" value="ENSCSRP00000028876.1"/>
    <property type="gene ID" value="ENSCSRG00000021195.1"/>
</dbReference>
<reference evidence="1" key="2">
    <citation type="submission" date="2025-09" db="UniProtKB">
        <authorList>
            <consortium name="Ensembl"/>
        </authorList>
    </citation>
    <scope>IDENTIFICATION</scope>
</reference>
<accession>A0A8C3XX10</accession>
<evidence type="ECO:0000313" key="2">
    <source>
        <dbReference type="Proteomes" id="UP000694403"/>
    </source>
</evidence>
<name>A0A8C3XX10_CHESE</name>
<keyword evidence="2" id="KW-1185">Reference proteome</keyword>
<proteinExistence type="predicted"/>